<keyword evidence="2" id="KW-1185">Reference proteome</keyword>
<evidence type="ECO:0000313" key="2">
    <source>
        <dbReference type="Proteomes" id="UP000614601"/>
    </source>
</evidence>
<name>A0A811JRN3_9BILA</name>
<organism evidence="1 2">
    <name type="scientific">Bursaphelenchus okinawaensis</name>
    <dbReference type="NCBI Taxonomy" id="465554"/>
    <lineage>
        <taxon>Eukaryota</taxon>
        <taxon>Metazoa</taxon>
        <taxon>Ecdysozoa</taxon>
        <taxon>Nematoda</taxon>
        <taxon>Chromadorea</taxon>
        <taxon>Rhabditida</taxon>
        <taxon>Tylenchina</taxon>
        <taxon>Tylenchomorpha</taxon>
        <taxon>Aphelenchoidea</taxon>
        <taxon>Aphelenchoididae</taxon>
        <taxon>Bursaphelenchus</taxon>
    </lineage>
</organism>
<dbReference type="AlphaFoldDB" id="A0A811JRN3"/>
<dbReference type="OrthoDB" id="10632014at2759"/>
<dbReference type="Proteomes" id="UP000783686">
    <property type="component" value="Unassembled WGS sequence"/>
</dbReference>
<dbReference type="EMBL" id="CAJFDH010000001">
    <property type="protein sequence ID" value="CAD5205987.1"/>
    <property type="molecule type" value="Genomic_DNA"/>
</dbReference>
<accession>A0A811JRN3</accession>
<protein>
    <submittedName>
        <fullName evidence="1">Uncharacterized protein</fullName>
    </submittedName>
</protein>
<proteinExistence type="predicted"/>
<evidence type="ECO:0000313" key="1">
    <source>
        <dbReference type="EMBL" id="CAD5205987.1"/>
    </source>
</evidence>
<reference evidence="1" key="1">
    <citation type="submission" date="2020-09" db="EMBL/GenBank/DDBJ databases">
        <authorList>
            <person name="Kikuchi T."/>
        </authorList>
    </citation>
    <scope>NUCLEOTIDE SEQUENCE</scope>
    <source>
        <strain evidence="1">SH1</strain>
    </source>
</reference>
<comment type="caution">
    <text evidence="1">The sequence shown here is derived from an EMBL/GenBank/DDBJ whole genome shotgun (WGS) entry which is preliminary data.</text>
</comment>
<dbReference type="EMBL" id="CAJFCW020000001">
    <property type="protein sequence ID" value="CAG9080063.1"/>
    <property type="molecule type" value="Genomic_DNA"/>
</dbReference>
<sequence>MPGRPRMIVLLAFNTAKPDEKADRLSSVQLNELPLKPQHPQLRWNQTASNCMDEVMEIVKEVLGEYRDRLEFVDVESFMEEPKSNCFHENIFYSAHQTVAKQDQRGGFIMSFENLNSDSSSINSDSKSQT</sequence>
<gene>
    <name evidence="1" type="ORF">BOKJ2_LOCUS671</name>
</gene>
<dbReference type="Proteomes" id="UP000614601">
    <property type="component" value="Unassembled WGS sequence"/>
</dbReference>